<protein>
    <submittedName>
        <fullName evidence="3">ATP-dependent Clp protease adaptor protein ClpS domain containing protein</fullName>
    </submittedName>
</protein>
<dbReference type="InterPro" id="IPR014719">
    <property type="entry name" value="Ribosomal_bL12_C/ClpS-like"/>
</dbReference>
<evidence type="ECO:0000313" key="3">
    <source>
        <dbReference type="EMBL" id="EDO05508.1"/>
    </source>
</evidence>
<reference evidence="3 4" key="1">
    <citation type="journal article" date="2007" name="PLoS Pathog.">
        <title>Genome sequence of Babesia bovis and comparative analysis of apicomplexan hemoprotozoa.</title>
        <authorList>
            <person name="Brayton K.A."/>
            <person name="Lau A.O.T."/>
            <person name="Herndon D.R."/>
            <person name="Hannick L."/>
            <person name="Kappmeyer L.S."/>
            <person name="Berens S.J."/>
            <person name="Bidwell S.L."/>
            <person name="Brown W.C."/>
            <person name="Crabtree J."/>
            <person name="Fadrosh D."/>
            <person name="Feldblum T."/>
            <person name="Forberger H.A."/>
            <person name="Haas B.J."/>
            <person name="Howell J.M."/>
            <person name="Khouri H."/>
            <person name="Koo H."/>
            <person name="Mann D.J."/>
            <person name="Norimine J."/>
            <person name="Paulsen I.T."/>
            <person name="Radune D."/>
            <person name="Ren Q."/>
            <person name="Smith R.K. Jr."/>
            <person name="Suarez C.E."/>
            <person name="White O."/>
            <person name="Wortman J.R."/>
            <person name="Knowles D.P. Jr."/>
            <person name="McElwain T.F."/>
            <person name="Nene V.M."/>
        </authorList>
    </citation>
    <scope>NUCLEOTIDE SEQUENCE [LARGE SCALE GENOMIC DNA]</scope>
    <source>
        <strain evidence="3">T2Bo</strain>
    </source>
</reference>
<dbReference type="eggNOG" id="ENOG502S9V9">
    <property type="taxonomic scope" value="Eukaryota"/>
</dbReference>
<dbReference type="EMBL" id="AAXT01000005">
    <property type="protein sequence ID" value="EDO05508.1"/>
    <property type="molecule type" value="Genomic_DNA"/>
</dbReference>
<dbReference type="SUPFAM" id="SSF54736">
    <property type="entry name" value="ClpS-like"/>
    <property type="match status" value="1"/>
</dbReference>
<evidence type="ECO:0000259" key="2">
    <source>
        <dbReference type="Pfam" id="PF02617"/>
    </source>
</evidence>
<proteinExistence type="predicted"/>
<keyword evidence="1" id="KW-0732">Signal</keyword>
<feature type="signal peptide" evidence="1">
    <location>
        <begin position="1"/>
        <end position="28"/>
    </location>
</feature>
<dbReference type="Gene3D" id="3.30.1390.10">
    <property type="match status" value="1"/>
</dbReference>
<dbReference type="InterPro" id="IPR003769">
    <property type="entry name" value="ClpS_core"/>
</dbReference>
<name>A7AWT0_BABBO</name>
<dbReference type="InterPro" id="IPR022935">
    <property type="entry name" value="ClpS"/>
</dbReference>
<dbReference type="InParanoid" id="A7AWT0"/>
<dbReference type="GO" id="GO:0008233">
    <property type="term" value="F:peptidase activity"/>
    <property type="evidence" value="ECO:0007669"/>
    <property type="project" value="UniProtKB-KW"/>
</dbReference>
<evidence type="ECO:0000313" key="4">
    <source>
        <dbReference type="Proteomes" id="UP000002173"/>
    </source>
</evidence>
<evidence type="ECO:0000256" key="1">
    <source>
        <dbReference type="SAM" id="SignalP"/>
    </source>
</evidence>
<comment type="caution">
    <text evidence="3">The sequence shown here is derived from an EMBL/GenBank/DDBJ whole genome shotgun (WGS) entry which is preliminary data.</text>
</comment>
<feature type="domain" description="Adaptor protein ClpS core" evidence="2">
    <location>
        <begin position="103"/>
        <end position="170"/>
    </location>
</feature>
<dbReference type="VEuPathDB" id="PiroplasmaDB:BBOV_I004270"/>
<keyword evidence="4" id="KW-1185">Reference proteome</keyword>
<dbReference type="GO" id="GO:0030163">
    <property type="term" value="P:protein catabolic process"/>
    <property type="evidence" value="ECO:0007669"/>
    <property type="project" value="InterPro"/>
</dbReference>
<feature type="chain" id="PRO_5002707035" evidence="1">
    <location>
        <begin position="29"/>
        <end position="217"/>
    </location>
</feature>
<sequence length="217" mass="24558">MLRRPYTQLLRGLHIATLLLAALGTLDTQSWNSFSSGILVQRVKHPYLGTKVKAQASSTPAAQLGTYVHKKEEQSKLRQTIESIKEDAVASMDDQTKQERKEETTAWRVVIYNDDIHSIPYVTESIADAIPQISREVAHTITMEAHSTGQATVLRTWQRKAELYCIEYATFRDHRELSITLTMPWPISIVPHNSFSTELQKRGLTACAIHDTCPKQN</sequence>
<dbReference type="PANTHER" id="PTHR33473:SF17">
    <property type="entry name" value="ATP-DEPENDENT CLP PROTEASE ADAPTER PROTEIN CLPS1, CHLOROPLASTIC"/>
    <property type="match status" value="1"/>
</dbReference>
<keyword evidence="3" id="KW-0645">Protease</keyword>
<dbReference type="PANTHER" id="PTHR33473">
    <property type="entry name" value="ATP-DEPENDENT CLP PROTEASE ADAPTER PROTEIN CLPS1, CHLOROPLASTIC"/>
    <property type="match status" value="1"/>
</dbReference>
<dbReference type="Pfam" id="PF02617">
    <property type="entry name" value="ClpS"/>
    <property type="match status" value="1"/>
</dbReference>
<accession>A7AWT0</accession>
<keyword evidence="3" id="KW-0378">Hydrolase</keyword>
<gene>
    <name evidence="3" type="ORF">BBOV_I004270</name>
</gene>
<organism evidence="3 4">
    <name type="scientific">Babesia bovis</name>
    <dbReference type="NCBI Taxonomy" id="5865"/>
    <lineage>
        <taxon>Eukaryota</taxon>
        <taxon>Sar</taxon>
        <taxon>Alveolata</taxon>
        <taxon>Apicomplexa</taxon>
        <taxon>Aconoidasida</taxon>
        <taxon>Piroplasmida</taxon>
        <taxon>Babesiidae</taxon>
        <taxon>Babesia</taxon>
    </lineage>
</organism>
<dbReference type="Proteomes" id="UP000002173">
    <property type="component" value="Chromosome 1"/>
</dbReference>
<dbReference type="GO" id="GO:0006508">
    <property type="term" value="P:proteolysis"/>
    <property type="evidence" value="ECO:0007669"/>
    <property type="project" value="UniProtKB-KW"/>
</dbReference>
<dbReference type="AlphaFoldDB" id="A7AWT0"/>